<dbReference type="Pfam" id="PF15919">
    <property type="entry name" value="HicB_lk_antitox"/>
    <property type="match status" value="1"/>
</dbReference>
<reference evidence="2" key="1">
    <citation type="submission" date="2020-07" db="EMBL/GenBank/DDBJ databases">
        <title>Huge and variable diversity of episymbiotic CPR bacteria and DPANN archaea in groundwater ecosystems.</title>
        <authorList>
            <person name="He C.Y."/>
            <person name="Keren R."/>
            <person name="Whittaker M."/>
            <person name="Farag I.F."/>
            <person name="Doudna J."/>
            <person name="Cate J.H.D."/>
            <person name="Banfield J.F."/>
        </authorList>
    </citation>
    <scope>NUCLEOTIDE SEQUENCE</scope>
    <source>
        <strain evidence="2">NC_groundwater_17_Pr7_B-0.1um_64_12</strain>
    </source>
</reference>
<dbReference type="Gene3D" id="3.30.160.250">
    <property type="match status" value="1"/>
</dbReference>
<dbReference type="EMBL" id="JACOSL010000029">
    <property type="protein sequence ID" value="MBI1756362.1"/>
    <property type="molecule type" value="Genomic_DNA"/>
</dbReference>
<organism evidence="2 3">
    <name type="scientific">Fimbriimonas ginsengisoli</name>
    <dbReference type="NCBI Taxonomy" id="1005039"/>
    <lineage>
        <taxon>Bacteria</taxon>
        <taxon>Bacillati</taxon>
        <taxon>Armatimonadota</taxon>
        <taxon>Fimbriimonadia</taxon>
        <taxon>Fimbriimonadales</taxon>
        <taxon>Fimbriimonadaceae</taxon>
        <taxon>Fimbriimonas</taxon>
    </lineage>
</organism>
<dbReference type="InterPro" id="IPR031807">
    <property type="entry name" value="HicB-like"/>
</dbReference>
<proteinExistence type="predicted"/>
<evidence type="ECO:0000313" key="2">
    <source>
        <dbReference type="EMBL" id="MBI1756362.1"/>
    </source>
</evidence>
<accession>A0A931LS33</accession>
<gene>
    <name evidence="2" type="ORF">HYR64_04555</name>
</gene>
<name>A0A931LS33_FIMGI</name>
<dbReference type="PANTHER" id="PTHR34504:SF2">
    <property type="entry name" value="UPF0150 PROTEIN SSL0259"/>
    <property type="match status" value="1"/>
</dbReference>
<sequence>MKEYLVVYSRTSSSWGAHVPDLPGCVAVGDTLDEVRGLISEALAMHLEAMRDAGEPIPEPSSSAGMVKAG</sequence>
<dbReference type="AlphaFoldDB" id="A0A931LS33"/>
<evidence type="ECO:0000313" key="3">
    <source>
        <dbReference type="Proteomes" id="UP000727962"/>
    </source>
</evidence>
<feature type="domain" description="HicB-like antitoxin of toxin-antitoxin system" evidence="1">
    <location>
        <begin position="9"/>
        <end position="65"/>
    </location>
</feature>
<dbReference type="PANTHER" id="PTHR34504">
    <property type="entry name" value="ANTITOXIN HICB"/>
    <property type="match status" value="1"/>
</dbReference>
<dbReference type="InterPro" id="IPR051404">
    <property type="entry name" value="TA_system_antitoxin"/>
</dbReference>
<protein>
    <submittedName>
        <fullName evidence="2">Type II toxin-antitoxin system HicB family antitoxin</fullName>
    </submittedName>
</protein>
<comment type="caution">
    <text evidence="2">The sequence shown here is derived from an EMBL/GenBank/DDBJ whole genome shotgun (WGS) entry which is preliminary data.</text>
</comment>
<dbReference type="SUPFAM" id="SSF143100">
    <property type="entry name" value="TTHA1013/TTHA0281-like"/>
    <property type="match status" value="1"/>
</dbReference>
<dbReference type="InterPro" id="IPR035069">
    <property type="entry name" value="TTHA1013/TTHA0281-like"/>
</dbReference>
<evidence type="ECO:0000259" key="1">
    <source>
        <dbReference type="Pfam" id="PF15919"/>
    </source>
</evidence>
<dbReference type="Proteomes" id="UP000727962">
    <property type="component" value="Unassembled WGS sequence"/>
</dbReference>